<dbReference type="PRINTS" id="PR00689">
    <property type="entry name" value="ACOABINDINGP"/>
</dbReference>
<comment type="caution">
    <text evidence="4">The sequence shown here is derived from an EMBL/GenBank/DDBJ whole genome shotgun (WGS) entry which is preliminary data.</text>
</comment>
<keyword evidence="5" id="KW-1185">Reference proteome</keyword>
<dbReference type="PROSITE" id="PS51228">
    <property type="entry name" value="ACB_2"/>
    <property type="match status" value="1"/>
</dbReference>
<evidence type="ECO:0000256" key="1">
    <source>
        <dbReference type="ARBA" id="ARBA00005567"/>
    </source>
</evidence>
<keyword evidence="2" id="KW-0446">Lipid-binding</keyword>
<dbReference type="InterPro" id="IPR035963">
    <property type="entry name" value="FERM_2"/>
</dbReference>
<dbReference type="Proteomes" id="UP000299102">
    <property type="component" value="Unassembled WGS sequence"/>
</dbReference>
<dbReference type="InterPro" id="IPR000582">
    <property type="entry name" value="Acyl-CoA-binding_protein"/>
</dbReference>
<evidence type="ECO:0000313" key="4">
    <source>
        <dbReference type="EMBL" id="GBP84355.1"/>
    </source>
</evidence>
<evidence type="ECO:0000256" key="2">
    <source>
        <dbReference type="ARBA" id="ARBA00023121"/>
    </source>
</evidence>
<dbReference type="GO" id="GO:0006631">
    <property type="term" value="P:fatty acid metabolic process"/>
    <property type="evidence" value="ECO:0007669"/>
    <property type="project" value="TreeGrafter"/>
</dbReference>
<dbReference type="AlphaFoldDB" id="A0A4C1ZCM1"/>
<dbReference type="Pfam" id="PF00887">
    <property type="entry name" value="ACBP"/>
    <property type="match status" value="2"/>
</dbReference>
<evidence type="ECO:0000313" key="5">
    <source>
        <dbReference type="Proteomes" id="UP000299102"/>
    </source>
</evidence>
<comment type="similarity">
    <text evidence="1">Belongs to the ACBP family.</text>
</comment>
<name>A0A4C1ZCM1_EUMVA</name>
<dbReference type="OrthoDB" id="346910at2759"/>
<evidence type="ECO:0000259" key="3">
    <source>
        <dbReference type="PROSITE" id="PS51228"/>
    </source>
</evidence>
<dbReference type="Gene3D" id="1.20.80.10">
    <property type="match status" value="1"/>
</dbReference>
<sequence>MSLEEQFKQVSDSVRKWKTTPPDGENLQLYSLYKQAIVGDVNIRKYIYVYTIDPVAFRRLKRFRDSGSIMLIANDRVRVVVTSQLCQLRAAAKLHPTRRRGTDVSFFSRTTIWYWVRGVELLPEELSEQKFYQLRSEPSGLVENAKWKAWSKRKGLSQDEAKKQYIDLAQQWSSKYA</sequence>
<dbReference type="PANTHER" id="PTHR23310">
    <property type="entry name" value="ACYL-COA-BINDING PROTEIN, ACBP"/>
    <property type="match status" value="1"/>
</dbReference>
<feature type="domain" description="ACB" evidence="3">
    <location>
        <begin position="3"/>
        <end position="177"/>
    </location>
</feature>
<organism evidence="4 5">
    <name type="scientific">Eumeta variegata</name>
    <name type="common">Bagworm moth</name>
    <name type="synonym">Eumeta japonica</name>
    <dbReference type="NCBI Taxonomy" id="151549"/>
    <lineage>
        <taxon>Eukaryota</taxon>
        <taxon>Metazoa</taxon>
        <taxon>Ecdysozoa</taxon>
        <taxon>Arthropoda</taxon>
        <taxon>Hexapoda</taxon>
        <taxon>Insecta</taxon>
        <taxon>Pterygota</taxon>
        <taxon>Neoptera</taxon>
        <taxon>Endopterygota</taxon>
        <taxon>Lepidoptera</taxon>
        <taxon>Glossata</taxon>
        <taxon>Ditrysia</taxon>
        <taxon>Tineoidea</taxon>
        <taxon>Psychidae</taxon>
        <taxon>Oiketicinae</taxon>
        <taxon>Eumeta</taxon>
    </lineage>
</organism>
<dbReference type="GO" id="GO:0000062">
    <property type="term" value="F:fatty-acyl-CoA binding"/>
    <property type="evidence" value="ECO:0007669"/>
    <property type="project" value="InterPro"/>
</dbReference>
<protein>
    <submittedName>
        <fullName evidence="4">Acyl-CoA-binding protein</fullName>
    </submittedName>
</protein>
<proteinExistence type="inferred from homology"/>
<dbReference type="PANTHER" id="PTHR23310:SF62">
    <property type="entry name" value="ACYL-COA BINDING PROTEIN 1, ISOFORM A"/>
    <property type="match status" value="1"/>
</dbReference>
<dbReference type="EMBL" id="BGZK01001674">
    <property type="protein sequence ID" value="GBP84355.1"/>
    <property type="molecule type" value="Genomic_DNA"/>
</dbReference>
<dbReference type="InterPro" id="IPR014352">
    <property type="entry name" value="FERM/acyl-CoA-bd_prot_sf"/>
</dbReference>
<accession>A0A4C1ZCM1</accession>
<reference evidence="4 5" key="1">
    <citation type="journal article" date="2019" name="Commun. Biol.">
        <title>The bagworm genome reveals a unique fibroin gene that provides high tensile strength.</title>
        <authorList>
            <person name="Kono N."/>
            <person name="Nakamura H."/>
            <person name="Ohtoshi R."/>
            <person name="Tomita M."/>
            <person name="Numata K."/>
            <person name="Arakawa K."/>
        </authorList>
    </citation>
    <scope>NUCLEOTIDE SEQUENCE [LARGE SCALE GENOMIC DNA]</scope>
</reference>
<dbReference type="SUPFAM" id="SSF47031">
    <property type="entry name" value="Second domain of FERM"/>
    <property type="match status" value="1"/>
</dbReference>
<gene>
    <name evidence="4" type="ORF">EVAR_87506_1</name>
</gene>